<keyword evidence="2" id="KW-1133">Transmembrane helix</keyword>
<feature type="compositionally biased region" description="Polar residues" evidence="1">
    <location>
        <begin position="321"/>
        <end position="333"/>
    </location>
</feature>
<dbReference type="Proteomes" id="UP001153555">
    <property type="component" value="Unassembled WGS sequence"/>
</dbReference>
<evidence type="ECO:0000256" key="2">
    <source>
        <dbReference type="SAM" id="Phobius"/>
    </source>
</evidence>
<evidence type="ECO:0000259" key="3">
    <source>
        <dbReference type="Pfam" id="PF09331"/>
    </source>
</evidence>
<accession>A0A9N7RJ54</accession>
<dbReference type="EMBL" id="CACSLK010027801">
    <property type="protein sequence ID" value="CAA0830005.1"/>
    <property type="molecule type" value="Genomic_DNA"/>
</dbReference>
<dbReference type="AlphaFoldDB" id="A0A9N7RJ54"/>
<sequence length="590" mass="67533">MTSPDNNWKWRWDKACNWIGKVNCHMKPLVIRHIKQRLSSNCLAEFERSCFGHFLKFHDNSYNSGKLLLSLFGREVEIDNPREKECYYRIGGRNHKFGKEEFCAITRLRFGNSDFDPDTNKSLPPANGVYRRYFDGKTVLGRDLLSKFVDRKFEEDDALKVAFILVVFFFILSPDSRMSVPMWWWTLVENTTEFERFPWGSYAFQRLHHYLENGIRPPVGGGEVQFNICGYIMALQGDNLPRGARWTCGKVPFNGANELDIAEIPYSPMVLTAEEKNASYMADINRDLSSNIQYIHRDQWASSCQPLSSAKMHGRGLKTMRPSNKTHSANNLEFSEEDEHIPPAKRRAHDVEPERPHPVAFDRPSASSTVDEAKIEDVVSKKIEEAFARMLPRFVDSAVSEDDLGKYDLGKDDLRKDDLVKGEESRQEREHSNQKSDFVPESGDHVVSGEDVVDEDDGIAKVGPSQDVAAITQKPTKGGGFTDGDGDGVVVGRTLRVKFKNSKLSSPFIDYREKKTEKQLKVKYENWKKKKSPMACYRINGKCFIPTILNVRRAIQTSQIMRVGMFLRVWLVMFVVLLFVVDLLGIQIPM</sequence>
<feature type="transmembrane region" description="Helical" evidence="2">
    <location>
        <begin position="569"/>
        <end position="588"/>
    </location>
</feature>
<evidence type="ECO:0000313" key="5">
    <source>
        <dbReference type="Proteomes" id="UP001153555"/>
    </source>
</evidence>
<feature type="domain" description="DUF1985" evidence="3">
    <location>
        <begin position="80"/>
        <end position="207"/>
    </location>
</feature>
<dbReference type="Pfam" id="PF09331">
    <property type="entry name" value="DUF1985"/>
    <property type="match status" value="1"/>
</dbReference>
<protein>
    <recommendedName>
        <fullName evidence="3">DUF1985 domain-containing protein</fullName>
    </recommendedName>
</protein>
<evidence type="ECO:0000256" key="1">
    <source>
        <dbReference type="SAM" id="MobiDB-lite"/>
    </source>
</evidence>
<dbReference type="OrthoDB" id="913743at2759"/>
<organism evidence="4 5">
    <name type="scientific">Striga hermonthica</name>
    <name type="common">Purple witchweed</name>
    <name type="synonym">Buchnera hermonthica</name>
    <dbReference type="NCBI Taxonomy" id="68872"/>
    <lineage>
        <taxon>Eukaryota</taxon>
        <taxon>Viridiplantae</taxon>
        <taxon>Streptophyta</taxon>
        <taxon>Embryophyta</taxon>
        <taxon>Tracheophyta</taxon>
        <taxon>Spermatophyta</taxon>
        <taxon>Magnoliopsida</taxon>
        <taxon>eudicotyledons</taxon>
        <taxon>Gunneridae</taxon>
        <taxon>Pentapetalae</taxon>
        <taxon>asterids</taxon>
        <taxon>lamiids</taxon>
        <taxon>Lamiales</taxon>
        <taxon>Orobanchaceae</taxon>
        <taxon>Buchnereae</taxon>
        <taxon>Striga</taxon>
    </lineage>
</organism>
<keyword evidence="2" id="KW-0472">Membrane</keyword>
<dbReference type="InterPro" id="IPR015410">
    <property type="entry name" value="DUF1985"/>
</dbReference>
<feature type="region of interest" description="Disordered" evidence="1">
    <location>
        <begin position="421"/>
        <end position="447"/>
    </location>
</feature>
<name>A0A9N7RJ54_STRHE</name>
<gene>
    <name evidence="4" type="ORF">SHERM_25485</name>
</gene>
<keyword evidence="5" id="KW-1185">Reference proteome</keyword>
<reference evidence="4" key="1">
    <citation type="submission" date="2019-12" db="EMBL/GenBank/DDBJ databases">
        <authorList>
            <person name="Scholes J."/>
        </authorList>
    </citation>
    <scope>NUCLEOTIDE SEQUENCE</scope>
</reference>
<dbReference type="PANTHER" id="PTHR48449:SF1">
    <property type="entry name" value="DUF1985 DOMAIN-CONTAINING PROTEIN"/>
    <property type="match status" value="1"/>
</dbReference>
<feature type="region of interest" description="Disordered" evidence="1">
    <location>
        <begin position="314"/>
        <end position="368"/>
    </location>
</feature>
<proteinExistence type="predicted"/>
<comment type="caution">
    <text evidence="4">The sequence shown here is derived from an EMBL/GenBank/DDBJ whole genome shotgun (WGS) entry which is preliminary data.</text>
</comment>
<keyword evidence="2" id="KW-0812">Transmembrane</keyword>
<feature type="compositionally biased region" description="Basic and acidic residues" evidence="1">
    <location>
        <begin position="421"/>
        <end position="434"/>
    </location>
</feature>
<evidence type="ECO:0000313" key="4">
    <source>
        <dbReference type="EMBL" id="CAA0830005.1"/>
    </source>
</evidence>
<dbReference type="PANTHER" id="PTHR48449">
    <property type="entry name" value="DUF1985 DOMAIN-CONTAINING PROTEIN"/>
    <property type="match status" value="1"/>
</dbReference>